<evidence type="ECO:0000313" key="1">
    <source>
        <dbReference type="EMBL" id="CAF0747815.1"/>
    </source>
</evidence>
<proteinExistence type="predicted"/>
<evidence type="ECO:0000313" key="2">
    <source>
        <dbReference type="EMBL" id="CAF3755326.1"/>
    </source>
</evidence>
<dbReference type="Proteomes" id="UP000663868">
    <property type="component" value="Unassembled WGS sequence"/>
</dbReference>
<organism evidence="1 3">
    <name type="scientific">Adineta steineri</name>
    <dbReference type="NCBI Taxonomy" id="433720"/>
    <lineage>
        <taxon>Eukaryota</taxon>
        <taxon>Metazoa</taxon>
        <taxon>Spiralia</taxon>
        <taxon>Gnathifera</taxon>
        <taxon>Rotifera</taxon>
        <taxon>Eurotatoria</taxon>
        <taxon>Bdelloidea</taxon>
        <taxon>Adinetida</taxon>
        <taxon>Adinetidae</taxon>
        <taxon>Adineta</taxon>
    </lineage>
</organism>
<accession>A0A813PB56</accession>
<dbReference type="EMBL" id="CAJOBB010000805">
    <property type="protein sequence ID" value="CAF3755326.1"/>
    <property type="molecule type" value="Genomic_DNA"/>
</dbReference>
<dbReference type="EMBL" id="CAJNOE010000021">
    <property type="protein sequence ID" value="CAF0747815.1"/>
    <property type="molecule type" value="Genomic_DNA"/>
</dbReference>
<evidence type="ECO:0000313" key="3">
    <source>
        <dbReference type="Proteomes" id="UP000663860"/>
    </source>
</evidence>
<name>A0A813PB56_9BILA</name>
<dbReference type="Proteomes" id="UP000663860">
    <property type="component" value="Unassembled WGS sequence"/>
</dbReference>
<dbReference type="AlphaFoldDB" id="A0A813PB56"/>
<gene>
    <name evidence="1" type="ORF">IZO911_LOCUS3948</name>
    <name evidence="2" type="ORF">KXQ929_LOCUS14480</name>
</gene>
<comment type="caution">
    <text evidence="1">The sequence shown here is derived from an EMBL/GenBank/DDBJ whole genome shotgun (WGS) entry which is preliminary data.</text>
</comment>
<protein>
    <submittedName>
        <fullName evidence="1">Uncharacterized protein</fullName>
    </submittedName>
</protein>
<reference evidence="1" key="1">
    <citation type="submission" date="2021-02" db="EMBL/GenBank/DDBJ databases">
        <authorList>
            <person name="Nowell W R."/>
        </authorList>
    </citation>
    <scope>NUCLEOTIDE SEQUENCE</scope>
</reference>
<sequence>MVLMDGDISRCKLVLMPLDLMQYHRMELEVVERWWNSAIQSGGKVVIPLPTGWDPRPRFEHPVPLG</sequence>